<evidence type="ECO:0000313" key="2">
    <source>
        <dbReference type="EMBL" id="OAN42930.1"/>
    </source>
</evidence>
<keyword evidence="3" id="KW-1185">Reference proteome</keyword>
<dbReference type="Proteomes" id="UP000078428">
    <property type="component" value="Unassembled WGS sequence"/>
</dbReference>
<accession>A0A178M3U7</accession>
<dbReference type="PANTHER" id="PTHR43760">
    <property type="entry name" value="ENDORIBONUCLEASE-RELATED"/>
    <property type="match status" value="1"/>
</dbReference>
<dbReference type="AlphaFoldDB" id="A0A178M3U7"/>
<evidence type="ECO:0000313" key="3">
    <source>
        <dbReference type="Proteomes" id="UP000078428"/>
    </source>
</evidence>
<comment type="caution">
    <text evidence="2">The sequence shown here is derived from an EMBL/GenBank/DDBJ whole genome shotgun (WGS) entry which is preliminary data.</text>
</comment>
<dbReference type="InterPro" id="IPR035959">
    <property type="entry name" value="RutC-like_sf"/>
</dbReference>
<dbReference type="STRING" id="1285242.A6A04_09485"/>
<dbReference type="OrthoDB" id="9806350at2"/>
<dbReference type="PANTHER" id="PTHR43760:SF1">
    <property type="entry name" value="ENDORIBONUCLEASE L-PSP_CHORISMATE MUTASE-LIKE DOMAIN-CONTAINING PROTEIN"/>
    <property type="match status" value="1"/>
</dbReference>
<proteinExistence type="predicted"/>
<feature type="domain" description="Endoribonuclease L-PSP/chorismate mutase-like" evidence="1">
    <location>
        <begin position="8"/>
        <end position="144"/>
    </location>
</feature>
<organism evidence="2 3">
    <name type="scientific">Paramagnetospirillum marisnigri</name>
    <dbReference type="NCBI Taxonomy" id="1285242"/>
    <lineage>
        <taxon>Bacteria</taxon>
        <taxon>Pseudomonadati</taxon>
        <taxon>Pseudomonadota</taxon>
        <taxon>Alphaproteobacteria</taxon>
        <taxon>Rhodospirillales</taxon>
        <taxon>Magnetospirillaceae</taxon>
        <taxon>Paramagnetospirillum</taxon>
    </lineage>
</organism>
<dbReference type="Gene3D" id="3.30.1330.40">
    <property type="entry name" value="RutC-like"/>
    <property type="match status" value="1"/>
</dbReference>
<dbReference type="RefSeq" id="WP_068495923.1">
    <property type="nucleotide sequence ID" value="NZ_LWQT01000131.1"/>
</dbReference>
<dbReference type="Pfam" id="PF14588">
    <property type="entry name" value="YjgF_endoribonc"/>
    <property type="match status" value="1"/>
</dbReference>
<dbReference type="CDD" id="cd02199">
    <property type="entry name" value="YjgF_YER057c_UK114_like_1"/>
    <property type="match status" value="1"/>
</dbReference>
<reference evidence="2 3" key="1">
    <citation type="submission" date="2016-04" db="EMBL/GenBank/DDBJ databases">
        <title>Draft genome sequence of freshwater magnetotactic bacteria Magnetospirillum marisnigri SP-1 and Magnetospirillum moscoviense BB-1.</title>
        <authorList>
            <person name="Koziaeva V."/>
            <person name="Dziuba M.V."/>
            <person name="Ivanov T.M."/>
            <person name="Kuznetsov B."/>
            <person name="Grouzdev D.S."/>
        </authorList>
    </citation>
    <scope>NUCLEOTIDE SEQUENCE [LARGE SCALE GENOMIC DNA]</scope>
    <source>
        <strain evidence="2 3">SP-1</strain>
    </source>
</reference>
<evidence type="ECO:0000259" key="1">
    <source>
        <dbReference type="Pfam" id="PF14588"/>
    </source>
</evidence>
<dbReference type="SUPFAM" id="SSF55298">
    <property type="entry name" value="YjgF-like"/>
    <property type="match status" value="1"/>
</dbReference>
<gene>
    <name evidence="2" type="ORF">A6A04_09485</name>
</gene>
<name>A0A178M3U7_9PROT</name>
<dbReference type="InterPro" id="IPR013813">
    <property type="entry name" value="Endoribo_LPSP/chorism_mut-like"/>
</dbReference>
<dbReference type="EMBL" id="LWQT01000131">
    <property type="protein sequence ID" value="OAN42930.1"/>
    <property type="molecule type" value="Genomic_DNA"/>
</dbReference>
<sequence length="156" mass="16114">MSGTVTERLARLGITLPTPAVAVANYVPFVITGNLLFVSGQLPLEGGKPVVTGKLGDSVSLEEGVRAARLCALNLLAQARAAAGGDLERVRRLVRLTAFVACTASFTDQPKVVNGASDLMVEVLGEAGRHARVAVGAPSLPLDVAVEIEGIFELAP</sequence>
<protein>
    <recommendedName>
        <fullName evidence="1">Endoribonuclease L-PSP/chorismate mutase-like domain-containing protein</fullName>
    </recommendedName>
</protein>